<evidence type="ECO:0000259" key="5">
    <source>
        <dbReference type="PROSITE" id="PS50255"/>
    </source>
</evidence>
<dbReference type="PROSITE" id="PS00191">
    <property type="entry name" value="CYTOCHROME_B5_1"/>
    <property type="match status" value="1"/>
</dbReference>
<dbReference type="STRING" id="70415.A0A5S6QZ86"/>
<dbReference type="InterPro" id="IPR018506">
    <property type="entry name" value="Cyt_B5_heme-BS"/>
</dbReference>
<dbReference type="Pfam" id="PF00173">
    <property type="entry name" value="Cyt-b5"/>
    <property type="match status" value="1"/>
</dbReference>
<dbReference type="InterPro" id="IPR051872">
    <property type="entry name" value="Cytochrome_b5/Flavoprotein_Rdt"/>
</dbReference>
<protein>
    <submittedName>
        <fullName evidence="7">Cytochrome b5 heme-binding domain-containing protein</fullName>
    </submittedName>
</protein>
<evidence type="ECO:0000256" key="3">
    <source>
        <dbReference type="ARBA" id="ARBA00023004"/>
    </source>
</evidence>
<keyword evidence="6" id="KW-1185">Reference proteome</keyword>
<accession>A0A5S6QZ86</accession>
<evidence type="ECO:0000256" key="2">
    <source>
        <dbReference type="ARBA" id="ARBA00022723"/>
    </source>
</evidence>
<dbReference type="GO" id="GO:0046872">
    <property type="term" value="F:metal ion binding"/>
    <property type="evidence" value="ECO:0007669"/>
    <property type="project" value="UniProtKB-UniRule"/>
</dbReference>
<evidence type="ECO:0000313" key="7">
    <source>
        <dbReference type="WBParaSite" id="TMUE_3000012565.1"/>
    </source>
</evidence>
<dbReference type="GO" id="GO:0004128">
    <property type="term" value="F:cytochrome-b5 reductase activity, acting on NAD(P)H"/>
    <property type="evidence" value="ECO:0007669"/>
    <property type="project" value="TreeGrafter"/>
</dbReference>
<dbReference type="PANTHER" id="PTHR46237:SF1">
    <property type="entry name" value="CYTOCHROME B5 REDUCTASE 4"/>
    <property type="match status" value="1"/>
</dbReference>
<reference evidence="7" key="1">
    <citation type="submission" date="2019-12" db="UniProtKB">
        <authorList>
            <consortium name="WormBaseParasite"/>
        </authorList>
    </citation>
    <scope>IDENTIFICATION</scope>
</reference>
<evidence type="ECO:0000256" key="1">
    <source>
        <dbReference type="ARBA" id="ARBA00022617"/>
    </source>
</evidence>
<feature type="domain" description="Cytochrome b5 heme-binding" evidence="5">
    <location>
        <begin position="21"/>
        <end position="85"/>
    </location>
</feature>
<keyword evidence="1 4" id="KW-0349">Heme</keyword>
<keyword evidence="2 4" id="KW-0479">Metal-binding</keyword>
<dbReference type="GO" id="GO:0020037">
    <property type="term" value="F:heme binding"/>
    <property type="evidence" value="ECO:0007669"/>
    <property type="project" value="UniProtKB-UniRule"/>
</dbReference>
<comment type="similarity">
    <text evidence="4">Belongs to the cytochrome b5 family.</text>
</comment>
<dbReference type="PANTHER" id="PTHR46237">
    <property type="entry name" value="CYTOCHROME B5 REDUCTASE 4 FAMILY MEMBER"/>
    <property type="match status" value="1"/>
</dbReference>
<dbReference type="InterPro" id="IPR036400">
    <property type="entry name" value="Cyt_B5-like_heme/steroid_sf"/>
</dbReference>
<evidence type="ECO:0000256" key="4">
    <source>
        <dbReference type="RuleBase" id="RU362121"/>
    </source>
</evidence>
<dbReference type="InterPro" id="IPR001199">
    <property type="entry name" value="Cyt_B5-like_heme/steroid-bd"/>
</dbReference>
<evidence type="ECO:0000313" key="6">
    <source>
        <dbReference type="Proteomes" id="UP000046395"/>
    </source>
</evidence>
<sequence>MNRWREHVRSLTDPSGTGGRILKVTAKDLREHSTADNLWILLDGRVYNVTHYLPFHPGGRDALLSAIGQDGAPAYQYHPWVNCHSVLERCLVGYFVDQRSVDERGSAKKAS</sequence>
<dbReference type="WBParaSite" id="TMUE_3000012565.1">
    <property type="protein sequence ID" value="TMUE_3000012565.1"/>
    <property type="gene ID" value="WBGene00301612"/>
</dbReference>
<dbReference type="SUPFAM" id="SSF55856">
    <property type="entry name" value="Cytochrome b5-like heme/steroid binding domain"/>
    <property type="match status" value="1"/>
</dbReference>
<organism evidence="6 7">
    <name type="scientific">Trichuris muris</name>
    <name type="common">Mouse whipworm</name>
    <dbReference type="NCBI Taxonomy" id="70415"/>
    <lineage>
        <taxon>Eukaryota</taxon>
        <taxon>Metazoa</taxon>
        <taxon>Ecdysozoa</taxon>
        <taxon>Nematoda</taxon>
        <taxon>Enoplea</taxon>
        <taxon>Dorylaimia</taxon>
        <taxon>Trichinellida</taxon>
        <taxon>Trichuridae</taxon>
        <taxon>Trichuris</taxon>
    </lineage>
</organism>
<dbReference type="PROSITE" id="PS50255">
    <property type="entry name" value="CYTOCHROME_B5_2"/>
    <property type="match status" value="1"/>
</dbReference>
<dbReference type="GO" id="GO:0005737">
    <property type="term" value="C:cytoplasm"/>
    <property type="evidence" value="ECO:0007669"/>
    <property type="project" value="TreeGrafter"/>
</dbReference>
<name>A0A5S6QZ86_TRIMR</name>
<dbReference type="AlphaFoldDB" id="A0A5S6QZ86"/>
<dbReference type="Proteomes" id="UP000046395">
    <property type="component" value="Unassembled WGS sequence"/>
</dbReference>
<proteinExistence type="inferred from homology"/>
<keyword evidence="3 4" id="KW-0408">Iron</keyword>
<dbReference type="SMART" id="SM01117">
    <property type="entry name" value="Cyt-b5"/>
    <property type="match status" value="1"/>
</dbReference>
<dbReference type="Gene3D" id="3.10.120.10">
    <property type="entry name" value="Cytochrome b5-like heme/steroid binding domain"/>
    <property type="match status" value="1"/>
</dbReference>